<dbReference type="InterPro" id="IPR018691">
    <property type="entry name" value="DUF2188"/>
</dbReference>
<reference evidence="2" key="1">
    <citation type="journal article" date="2019" name="Int. J. Syst. Evol. Microbiol.">
        <title>The Global Catalogue of Microorganisms (GCM) 10K type strain sequencing project: providing services to taxonomists for standard genome sequencing and annotation.</title>
        <authorList>
            <consortium name="The Broad Institute Genomics Platform"/>
            <consortium name="The Broad Institute Genome Sequencing Center for Infectious Disease"/>
            <person name="Wu L."/>
            <person name="Ma J."/>
        </authorList>
    </citation>
    <scope>NUCLEOTIDE SEQUENCE [LARGE SCALE GENOMIC DNA]</scope>
    <source>
        <strain evidence="2">JCM 14306</strain>
    </source>
</reference>
<accession>A0ABP4RDZ8</accession>
<organism evidence="1 2">
    <name type="scientific">Kribbella alba</name>
    <dbReference type="NCBI Taxonomy" id="190197"/>
    <lineage>
        <taxon>Bacteria</taxon>
        <taxon>Bacillati</taxon>
        <taxon>Actinomycetota</taxon>
        <taxon>Actinomycetes</taxon>
        <taxon>Propionibacteriales</taxon>
        <taxon>Kribbellaceae</taxon>
        <taxon>Kribbella</taxon>
    </lineage>
</organism>
<dbReference type="Pfam" id="PF09954">
    <property type="entry name" value="DUF2188"/>
    <property type="match status" value="1"/>
</dbReference>
<protein>
    <recommendedName>
        <fullName evidence="3">DUF2188 domain-containing protein</fullName>
    </recommendedName>
</protein>
<name>A0ABP4RDZ8_9ACTN</name>
<dbReference type="RefSeq" id="WP_344113784.1">
    <property type="nucleotide sequence ID" value="NZ_BAAANE010000007.1"/>
</dbReference>
<comment type="caution">
    <text evidence="1">The sequence shown here is derived from an EMBL/GenBank/DDBJ whole genome shotgun (WGS) entry which is preliminary data.</text>
</comment>
<sequence>MDRHDIETYCEQGVWKNRRRDCEQPFSSGGSRLRQVAAGAEVARWVQGRHIIRGEDGAVAEIITYGTDSHA</sequence>
<evidence type="ECO:0000313" key="2">
    <source>
        <dbReference type="Proteomes" id="UP001501319"/>
    </source>
</evidence>
<evidence type="ECO:0008006" key="3">
    <source>
        <dbReference type="Google" id="ProtNLM"/>
    </source>
</evidence>
<dbReference type="Proteomes" id="UP001501319">
    <property type="component" value="Unassembled WGS sequence"/>
</dbReference>
<proteinExistence type="predicted"/>
<evidence type="ECO:0000313" key="1">
    <source>
        <dbReference type="EMBL" id="GAA1648110.1"/>
    </source>
</evidence>
<gene>
    <name evidence="1" type="ORF">GCM10009744_44310</name>
</gene>
<keyword evidence="2" id="KW-1185">Reference proteome</keyword>
<dbReference type="EMBL" id="BAAANE010000007">
    <property type="protein sequence ID" value="GAA1648110.1"/>
    <property type="molecule type" value="Genomic_DNA"/>
</dbReference>